<reference evidence="11 12" key="1">
    <citation type="journal article" date="2021" name="Elife">
        <title>Chloroplast acquisition without the gene transfer in kleptoplastic sea slugs, Plakobranchus ocellatus.</title>
        <authorList>
            <person name="Maeda T."/>
            <person name="Takahashi S."/>
            <person name="Yoshida T."/>
            <person name="Shimamura S."/>
            <person name="Takaki Y."/>
            <person name="Nagai Y."/>
            <person name="Toyoda A."/>
            <person name="Suzuki Y."/>
            <person name="Arimoto A."/>
            <person name="Ishii H."/>
            <person name="Satoh N."/>
            <person name="Nishiyama T."/>
            <person name="Hasebe M."/>
            <person name="Maruyama T."/>
            <person name="Minagawa J."/>
            <person name="Obokata J."/>
            <person name="Shigenobu S."/>
        </authorList>
    </citation>
    <scope>NUCLEOTIDE SEQUENCE [LARGE SCALE GENOMIC DNA]</scope>
</reference>
<evidence type="ECO:0000313" key="12">
    <source>
        <dbReference type="Proteomes" id="UP000735302"/>
    </source>
</evidence>
<proteinExistence type="inferred from homology"/>
<keyword evidence="8 10" id="KW-0472">Membrane</keyword>
<dbReference type="EMBL" id="BLXT01002311">
    <property type="protein sequence ID" value="GFN93152.1"/>
    <property type="molecule type" value="Genomic_DNA"/>
</dbReference>
<dbReference type="GO" id="GO:0020037">
    <property type="term" value="F:heme binding"/>
    <property type="evidence" value="ECO:0007669"/>
    <property type="project" value="TreeGrafter"/>
</dbReference>
<dbReference type="PRINTS" id="PR02095">
    <property type="entry name" value="TRNSPORTRHRG"/>
</dbReference>
<dbReference type="GO" id="GO:0010008">
    <property type="term" value="C:endosome membrane"/>
    <property type="evidence" value="ECO:0007669"/>
    <property type="project" value="UniProtKB-SubCell"/>
</dbReference>
<comment type="caution">
    <text evidence="11">The sequence shown here is derived from an EMBL/GenBank/DDBJ whole genome shotgun (WGS) entry which is preliminary data.</text>
</comment>
<evidence type="ECO:0000256" key="8">
    <source>
        <dbReference type="ARBA" id="ARBA00023136"/>
    </source>
</evidence>
<feature type="transmembrane region" description="Helical" evidence="10">
    <location>
        <begin position="79"/>
        <end position="105"/>
    </location>
</feature>
<protein>
    <submittedName>
        <fullName evidence="11">Heme transporter hrg1-b-like</fullName>
    </submittedName>
</protein>
<evidence type="ECO:0000256" key="4">
    <source>
        <dbReference type="ARBA" id="ARBA00022448"/>
    </source>
</evidence>
<dbReference type="GO" id="GO:0015232">
    <property type="term" value="F:heme transmembrane transporter activity"/>
    <property type="evidence" value="ECO:0007669"/>
    <property type="project" value="InterPro"/>
</dbReference>
<dbReference type="Proteomes" id="UP000735302">
    <property type="component" value="Unassembled WGS sequence"/>
</dbReference>
<keyword evidence="4" id="KW-0813">Transport</keyword>
<evidence type="ECO:0000256" key="6">
    <source>
        <dbReference type="ARBA" id="ARBA00022753"/>
    </source>
</evidence>
<evidence type="ECO:0000256" key="9">
    <source>
        <dbReference type="ARBA" id="ARBA00023228"/>
    </source>
</evidence>
<dbReference type="PANTHER" id="PTHR31525">
    <property type="entry name" value="HEME TRANSPORTER HRG1"/>
    <property type="match status" value="1"/>
</dbReference>
<dbReference type="AlphaFoldDB" id="A0AAV3ZEI1"/>
<sequence>MDETATHVRSVSSCGVKARLIMSGIGIFVGLSVFIVFTIQYKNLNVGIWALLSGIAAGVAFGVTLAYHKHVWDTKPRRLKTFMIMGCFTQLAGICGFVAYLVLAISQHQVLTAYGEGYYLTCVWCFMTWKWGFALLLYSRSFLRSYGNIDGILNKDSLNGKMYGK</sequence>
<evidence type="ECO:0000256" key="7">
    <source>
        <dbReference type="ARBA" id="ARBA00022989"/>
    </source>
</evidence>
<evidence type="ECO:0000256" key="3">
    <source>
        <dbReference type="ARBA" id="ARBA00006203"/>
    </source>
</evidence>
<comment type="similarity">
    <text evidence="3">Belongs to the HRG family.</text>
</comment>
<keyword evidence="12" id="KW-1185">Reference proteome</keyword>
<evidence type="ECO:0000256" key="1">
    <source>
        <dbReference type="ARBA" id="ARBA00004155"/>
    </source>
</evidence>
<feature type="transmembrane region" description="Helical" evidence="10">
    <location>
        <begin position="117"/>
        <end position="138"/>
    </location>
</feature>
<comment type="subcellular location">
    <subcellularLocation>
        <location evidence="2">Endosome membrane</location>
        <topology evidence="2">Multi-pass membrane protein</topology>
    </subcellularLocation>
    <subcellularLocation>
        <location evidence="1">Lysosome membrane</location>
        <topology evidence="1">Multi-pass membrane protein</topology>
    </subcellularLocation>
</comment>
<dbReference type="GO" id="GO:0005886">
    <property type="term" value="C:plasma membrane"/>
    <property type="evidence" value="ECO:0007669"/>
    <property type="project" value="TreeGrafter"/>
</dbReference>
<evidence type="ECO:0000256" key="10">
    <source>
        <dbReference type="SAM" id="Phobius"/>
    </source>
</evidence>
<name>A0AAV3ZEI1_9GAST</name>
<keyword evidence="7 10" id="KW-1133">Transmembrane helix</keyword>
<keyword evidence="6" id="KW-0967">Endosome</keyword>
<feature type="transmembrane region" description="Helical" evidence="10">
    <location>
        <begin position="20"/>
        <end position="41"/>
    </location>
</feature>
<evidence type="ECO:0000256" key="2">
    <source>
        <dbReference type="ARBA" id="ARBA00004337"/>
    </source>
</evidence>
<keyword evidence="9" id="KW-0458">Lysosome</keyword>
<accession>A0AAV3ZEI1</accession>
<feature type="transmembrane region" description="Helical" evidence="10">
    <location>
        <begin position="47"/>
        <end position="67"/>
    </location>
</feature>
<organism evidence="11 12">
    <name type="scientific">Plakobranchus ocellatus</name>
    <dbReference type="NCBI Taxonomy" id="259542"/>
    <lineage>
        <taxon>Eukaryota</taxon>
        <taxon>Metazoa</taxon>
        <taxon>Spiralia</taxon>
        <taxon>Lophotrochozoa</taxon>
        <taxon>Mollusca</taxon>
        <taxon>Gastropoda</taxon>
        <taxon>Heterobranchia</taxon>
        <taxon>Euthyneura</taxon>
        <taxon>Panpulmonata</taxon>
        <taxon>Sacoglossa</taxon>
        <taxon>Placobranchoidea</taxon>
        <taxon>Plakobranchidae</taxon>
        <taxon>Plakobranchus</taxon>
    </lineage>
</organism>
<evidence type="ECO:0000256" key="5">
    <source>
        <dbReference type="ARBA" id="ARBA00022692"/>
    </source>
</evidence>
<dbReference type="InterPro" id="IPR026218">
    <property type="entry name" value="HRG"/>
</dbReference>
<dbReference type="PANTHER" id="PTHR31525:SF1">
    <property type="entry name" value="HEME TRANSPORTER HRG1"/>
    <property type="match status" value="1"/>
</dbReference>
<evidence type="ECO:0000313" key="11">
    <source>
        <dbReference type="EMBL" id="GFN93152.1"/>
    </source>
</evidence>
<keyword evidence="5 10" id="KW-0812">Transmembrane</keyword>
<dbReference type="Pfam" id="PF16954">
    <property type="entry name" value="HRG"/>
    <property type="match status" value="1"/>
</dbReference>
<dbReference type="GO" id="GO:0005765">
    <property type="term" value="C:lysosomal membrane"/>
    <property type="evidence" value="ECO:0007669"/>
    <property type="project" value="UniProtKB-SubCell"/>
</dbReference>
<gene>
    <name evidence="11" type="ORF">PoB_001965800</name>
</gene>